<dbReference type="OrthoDB" id="886739at2"/>
<name>A0A365P2R1_9FLAO</name>
<accession>A0A365P2R1</accession>
<reference evidence="1 2" key="1">
    <citation type="submission" date="2018-06" db="EMBL/GenBank/DDBJ databases">
        <title>Flavobacterium tibetense sp. nov., isolated from a wetland YonghuCo on Tibetan Plateau.</title>
        <authorList>
            <person name="Xing P."/>
            <person name="Phurbu D."/>
            <person name="Lu H."/>
        </authorList>
    </citation>
    <scope>NUCLEOTIDE SEQUENCE [LARGE SCALE GENOMIC DNA]</scope>
    <source>
        <strain evidence="1 2">YH5</strain>
    </source>
</reference>
<comment type="caution">
    <text evidence="1">The sequence shown here is derived from an EMBL/GenBank/DDBJ whole genome shotgun (WGS) entry which is preliminary data.</text>
</comment>
<keyword evidence="2" id="KW-1185">Reference proteome</keyword>
<dbReference type="RefSeq" id="WP_113988590.1">
    <property type="nucleotide sequence ID" value="NZ_QLST01000005.1"/>
</dbReference>
<gene>
    <name evidence="1" type="ORF">DPN68_05205</name>
</gene>
<dbReference type="SUPFAM" id="SSF56935">
    <property type="entry name" value="Porins"/>
    <property type="match status" value="1"/>
</dbReference>
<dbReference type="InterPro" id="IPR037066">
    <property type="entry name" value="Plug_dom_sf"/>
</dbReference>
<evidence type="ECO:0000313" key="1">
    <source>
        <dbReference type="EMBL" id="RBA28788.1"/>
    </source>
</evidence>
<dbReference type="EMBL" id="QLST01000005">
    <property type="protein sequence ID" value="RBA28788.1"/>
    <property type="molecule type" value="Genomic_DNA"/>
</dbReference>
<dbReference type="Proteomes" id="UP000253319">
    <property type="component" value="Unassembled WGS sequence"/>
</dbReference>
<sequence length="168" mass="19507">MKKFIVIFTLFTFSFGISQNKKTSKEKPLIVLNQKIISYSQFEQINPNLVDSISVLKDKKAIDKYGEKGENGVIEVYTKKPIFQPIMKTKTIYLLGGIAASITKEDMEFAKKYGFIFHNFGCIAPVDFEKYETKNAQVFDWLNETYGTDWQKEMKSSAFGFEKWKMKE</sequence>
<dbReference type="AlphaFoldDB" id="A0A365P2R1"/>
<proteinExistence type="predicted"/>
<evidence type="ECO:0000313" key="2">
    <source>
        <dbReference type="Proteomes" id="UP000253319"/>
    </source>
</evidence>
<dbReference type="Gene3D" id="2.170.130.10">
    <property type="entry name" value="TonB-dependent receptor, plug domain"/>
    <property type="match status" value="1"/>
</dbReference>
<protein>
    <submittedName>
        <fullName evidence="1">Uncharacterized protein</fullName>
    </submittedName>
</protein>
<organism evidence="1 2">
    <name type="scientific">Flavobacterium tibetense</name>
    <dbReference type="NCBI Taxonomy" id="2233533"/>
    <lineage>
        <taxon>Bacteria</taxon>
        <taxon>Pseudomonadati</taxon>
        <taxon>Bacteroidota</taxon>
        <taxon>Flavobacteriia</taxon>
        <taxon>Flavobacteriales</taxon>
        <taxon>Flavobacteriaceae</taxon>
        <taxon>Flavobacterium</taxon>
    </lineage>
</organism>